<accession>T0ZGD7</accession>
<reference evidence="3" key="1">
    <citation type="submission" date="2013-08" db="EMBL/GenBank/DDBJ databases">
        <authorList>
            <person name="Mendez C."/>
            <person name="Richter M."/>
            <person name="Ferrer M."/>
            <person name="Sanchez J."/>
        </authorList>
    </citation>
    <scope>NUCLEOTIDE SEQUENCE</scope>
</reference>
<dbReference type="EMBL" id="AUZY01008116">
    <property type="protein sequence ID" value="EQD47276.1"/>
    <property type="molecule type" value="Genomic_DNA"/>
</dbReference>
<sequence length="228" mass="24891">MRRFYVQRYLITGLLTIIPLWVTVAVFGFVLHLLAELGSPMVEGALGGLRRFAPDLAGALTHGWINTVLALIATLLLLYFVGWLASRVLGRRLLAGFDALMVRIPMVRTIYDGTKKLTAMMQKKPSGTQRVVLVEFPHPGMRTIGFVTSTMREQETGREMVAVFVPTTPNPTGGYLEIVPLDCVTPTDWTVDQAMAFIISGGAAAPDNLPPSVPCSNRMPATQTPPQP</sequence>
<dbReference type="PANTHER" id="PTHR31876">
    <property type="entry name" value="COV-LIKE PROTEIN 1"/>
    <property type="match status" value="1"/>
</dbReference>
<reference evidence="3" key="2">
    <citation type="journal article" date="2014" name="ISME J.">
        <title>Microbial stratification in low pH oxic and suboxic macroscopic growths along an acid mine drainage.</title>
        <authorList>
            <person name="Mendez-Garcia C."/>
            <person name="Mesa V."/>
            <person name="Sprenger R.R."/>
            <person name="Richter M."/>
            <person name="Diez M.S."/>
            <person name="Solano J."/>
            <person name="Bargiela R."/>
            <person name="Golyshina O.V."/>
            <person name="Manteca A."/>
            <person name="Ramos J.L."/>
            <person name="Gallego J.R."/>
            <person name="Llorente I."/>
            <person name="Martins Dos Santos V.A."/>
            <person name="Jensen O.N."/>
            <person name="Pelaez A.I."/>
            <person name="Sanchez J."/>
            <person name="Ferrer M."/>
        </authorList>
    </citation>
    <scope>NUCLEOTIDE SEQUENCE</scope>
</reference>
<evidence type="ECO:0000313" key="3">
    <source>
        <dbReference type="EMBL" id="EQD47276.1"/>
    </source>
</evidence>
<feature type="transmembrane region" description="Helical" evidence="2">
    <location>
        <begin position="64"/>
        <end position="85"/>
    </location>
</feature>
<proteinExistence type="predicted"/>
<evidence type="ECO:0000256" key="1">
    <source>
        <dbReference type="SAM" id="MobiDB-lite"/>
    </source>
</evidence>
<keyword evidence="2" id="KW-0472">Membrane</keyword>
<gene>
    <name evidence="3" type="ORF">B1B_12399</name>
</gene>
<evidence type="ECO:0000256" key="2">
    <source>
        <dbReference type="SAM" id="Phobius"/>
    </source>
</evidence>
<feature type="transmembrane region" description="Helical" evidence="2">
    <location>
        <begin position="9"/>
        <end position="34"/>
    </location>
</feature>
<dbReference type="Pfam" id="PF04367">
    <property type="entry name" value="DUF502"/>
    <property type="match status" value="1"/>
</dbReference>
<dbReference type="AlphaFoldDB" id="T0ZGD7"/>
<dbReference type="InterPro" id="IPR007462">
    <property type="entry name" value="COV1-like"/>
</dbReference>
<organism evidence="3">
    <name type="scientific">mine drainage metagenome</name>
    <dbReference type="NCBI Taxonomy" id="410659"/>
    <lineage>
        <taxon>unclassified sequences</taxon>
        <taxon>metagenomes</taxon>
        <taxon>ecological metagenomes</taxon>
    </lineage>
</organism>
<keyword evidence="2" id="KW-0812">Transmembrane</keyword>
<comment type="caution">
    <text evidence="3">The sequence shown here is derived from an EMBL/GenBank/DDBJ whole genome shotgun (WGS) entry which is preliminary data.</text>
</comment>
<keyword evidence="2" id="KW-1133">Transmembrane helix</keyword>
<name>T0ZGD7_9ZZZZ</name>
<feature type="region of interest" description="Disordered" evidence="1">
    <location>
        <begin position="209"/>
        <end position="228"/>
    </location>
</feature>
<protein>
    <submittedName>
        <fullName evidence="3">Membrane protein containing DUF502</fullName>
    </submittedName>
</protein>
<dbReference type="PANTHER" id="PTHR31876:SF26">
    <property type="entry name" value="PROTEIN LIKE COV 2"/>
    <property type="match status" value="1"/>
</dbReference>